<dbReference type="OrthoDB" id="1924480at2759"/>
<keyword evidence="3" id="KW-1185">Reference proteome</keyword>
<evidence type="ECO:0000256" key="1">
    <source>
        <dbReference type="SAM" id="MobiDB-lite"/>
    </source>
</evidence>
<gene>
    <name evidence="2" type="ORF">PVAP13_7KG361800</name>
</gene>
<evidence type="ECO:0000313" key="3">
    <source>
        <dbReference type="Proteomes" id="UP000823388"/>
    </source>
</evidence>
<dbReference type="InterPro" id="IPR008004">
    <property type="entry name" value="OCTOPUS-like"/>
</dbReference>
<dbReference type="Pfam" id="PF05340">
    <property type="entry name" value="DUF740"/>
    <property type="match status" value="1"/>
</dbReference>
<name>A0A8T0QSA7_PANVG</name>
<dbReference type="AlphaFoldDB" id="A0A8T0QSA7"/>
<dbReference type="PANTHER" id="PTHR35995">
    <property type="entry name" value="OS04G0690500 PROTEIN"/>
    <property type="match status" value="1"/>
</dbReference>
<dbReference type="EMBL" id="CM029049">
    <property type="protein sequence ID" value="KAG2575919.1"/>
    <property type="molecule type" value="Genomic_DNA"/>
</dbReference>
<reference evidence="2" key="1">
    <citation type="submission" date="2020-05" db="EMBL/GenBank/DDBJ databases">
        <title>WGS assembly of Panicum virgatum.</title>
        <authorList>
            <person name="Lovell J.T."/>
            <person name="Jenkins J."/>
            <person name="Shu S."/>
            <person name="Juenger T.E."/>
            <person name="Schmutz J."/>
        </authorList>
    </citation>
    <scope>NUCLEOTIDE SEQUENCE</scope>
    <source>
        <strain evidence="2">AP13</strain>
    </source>
</reference>
<feature type="region of interest" description="Disordered" evidence="1">
    <location>
        <begin position="183"/>
        <end position="218"/>
    </location>
</feature>
<organism evidence="2 3">
    <name type="scientific">Panicum virgatum</name>
    <name type="common">Blackwell switchgrass</name>
    <dbReference type="NCBI Taxonomy" id="38727"/>
    <lineage>
        <taxon>Eukaryota</taxon>
        <taxon>Viridiplantae</taxon>
        <taxon>Streptophyta</taxon>
        <taxon>Embryophyta</taxon>
        <taxon>Tracheophyta</taxon>
        <taxon>Spermatophyta</taxon>
        <taxon>Magnoliopsida</taxon>
        <taxon>Liliopsida</taxon>
        <taxon>Poales</taxon>
        <taxon>Poaceae</taxon>
        <taxon>PACMAD clade</taxon>
        <taxon>Panicoideae</taxon>
        <taxon>Panicodae</taxon>
        <taxon>Paniceae</taxon>
        <taxon>Panicinae</taxon>
        <taxon>Panicum</taxon>
        <taxon>Panicum sect. Hiantes</taxon>
    </lineage>
</organism>
<dbReference type="Proteomes" id="UP000823388">
    <property type="component" value="Chromosome 7K"/>
</dbReference>
<protein>
    <submittedName>
        <fullName evidence="2">Uncharacterized protein</fullName>
    </submittedName>
</protein>
<feature type="region of interest" description="Disordered" evidence="1">
    <location>
        <begin position="119"/>
        <end position="139"/>
    </location>
</feature>
<dbReference type="PANTHER" id="PTHR35995:SF1">
    <property type="entry name" value="OS04G0690500 PROTEIN"/>
    <property type="match status" value="1"/>
</dbReference>
<proteinExistence type="predicted"/>
<feature type="region of interest" description="Disordered" evidence="1">
    <location>
        <begin position="84"/>
        <end position="105"/>
    </location>
</feature>
<evidence type="ECO:0000313" key="2">
    <source>
        <dbReference type="EMBL" id="KAG2575919.1"/>
    </source>
</evidence>
<accession>A0A8T0QSA7</accession>
<feature type="compositionally biased region" description="Basic and acidic residues" evidence="1">
    <location>
        <begin position="183"/>
        <end position="194"/>
    </location>
</feature>
<comment type="caution">
    <text evidence="2">The sequence shown here is derived from an EMBL/GenBank/DDBJ whole genome shotgun (WGS) entry which is preliminary data.</text>
</comment>
<sequence>MNKPPAYGHGQSDSPYCCFHPRELVVGVCAHCLKDRLLLLLATTTNNAAADGTLRRRRTSISTSSNSISLPKVLSFLQRLDSRHHRRPDAAADDSDGTTSAASPDDSFISIKFEDSGKATWDSHKQAGNPPAPVRSSSSTAVVVEHVVVNNKRGGVTMTRWRKQVVGRLLQLARWKRSAVGLDGKKQAAGERSSKVRGGRSWIRSLTRRPPAGDRARS</sequence>